<keyword evidence="8" id="KW-0540">Nuclease</keyword>
<evidence type="ECO:0000256" key="2">
    <source>
        <dbReference type="ARBA" id="ARBA00022694"/>
    </source>
</evidence>
<dbReference type="PANTHER" id="PTHR13070:SF0">
    <property type="entry name" value="TRNA-SPLICING ENDONUCLEASE SUBUNIT SEN34"/>
    <property type="match status" value="1"/>
</dbReference>
<accession>A0ABM4D7S5</accession>
<evidence type="ECO:0000256" key="1">
    <source>
        <dbReference type="ARBA" id="ARBA00008078"/>
    </source>
</evidence>
<dbReference type="EC" id="4.6.1.16" evidence="4"/>
<dbReference type="CDD" id="cd22363">
    <property type="entry name" value="tRNA-intron_lyase_C"/>
    <property type="match status" value="1"/>
</dbReference>
<evidence type="ECO:0000256" key="3">
    <source>
        <dbReference type="ARBA" id="ARBA00023239"/>
    </source>
</evidence>
<comment type="similarity">
    <text evidence="1 4">Belongs to the tRNA-intron endonuclease family.</text>
</comment>
<dbReference type="PANTHER" id="PTHR13070">
    <property type="entry name" value="TRNA-SPLICING ENDONUCLEASE SUBUNIT SEN34-RELATED"/>
    <property type="match status" value="1"/>
</dbReference>
<keyword evidence="8" id="KW-0255">Endonuclease</keyword>
<dbReference type="InterPro" id="IPR011856">
    <property type="entry name" value="tRNA_endonuc-like_dom_sf"/>
</dbReference>
<evidence type="ECO:0000313" key="7">
    <source>
        <dbReference type="Proteomes" id="UP001652625"/>
    </source>
</evidence>
<reference evidence="8" key="1">
    <citation type="submission" date="2025-08" db="UniProtKB">
        <authorList>
            <consortium name="RefSeq"/>
        </authorList>
    </citation>
    <scope>IDENTIFICATION</scope>
</reference>
<dbReference type="InterPro" id="IPR006677">
    <property type="entry name" value="tRNA_intron_Endonuc_cat-like"/>
</dbReference>
<keyword evidence="8" id="KW-0378">Hydrolase</keyword>
<gene>
    <name evidence="8" type="primary">LOC105850091</name>
</gene>
<dbReference type="InterPro" id="IPR016690">
    <property type="entry name" value="TSEN34"/>
</dbReference>
<feature type="domain" description="tRNA intron endonuclease catalytic" evidence="5">
    <location>
        <begin position="249"/>
        <end position="327"/>
    </location>
</feature>
<organism evidence="7 8">
    <name type="scientific">Hydra vulgaris</name>
    <name type="common">Hydra</name>
    <name type="synonym">Hydra attenuata</name>
    <dbReference type="NCBI Taxonomy" id="6087"/>
    <lineage>
        <taxon>Eukaryota</taxon>
        <taxon>Metazoa</taxon>
        <taxon>Cnidaria</taxon>
        <taxon>Hydrozoa</taxon>
        <taxon>Hydroidolina</taxon>
        <taxon>Anthoathecata</taxon>
        <taxon>Aplanulata</taxon>
        <taxon>Hydridae</taxon>
        <taxon>Hydra</taxon>
    </lineage>
</organism>
<evidence type="ECO:0000259" key="5">
    <source>
        <dbReference type="Pfam" id="PF01974"/>
    </source>
</evidence>
<comment type="function">
    <text evidence="4">Constitutes one of the two catalytic subunit of the tRNA-splicing endonuclease complex, a complex responsible for identification and cleavage of the splice sites in pre-tRNA. It cleaves pre-tRNA at the 5'- and 3'-splice sites to release the intron. The products are an intron and two tRNA half-molecules bearing 2',3'-cyclic phosphate and 5'-OH termini. There are no conserved sequences at the splice sites, but the intron is invariably located at the same site in the gene, placing the splice sites an invariant distance from the constant structural features of the tRNA body.</text>
</comment>
<name>A0ABM4D7S5_HYDVU</name>
<proteinExistence type="inferred from homology"/>
<keyword evidence="2 4" id="KW-0819">tRNA processing</keyword>
<dbReference type="InterPro" id="IPR059049">
    <property type="entry name" value="TSEN34_N"/>
</dbReference>
<dbReference type="Proteomes" id="UP001652625">
    <property type="component" value="Chromosome 12"/>
</dbReference>
<feature type="domain" description="TSEN34 N-terminal" evidence="6">
    <location>
        <begin position="10"/>
        <end position="76"/>
    </location>
</feature>
<evidence type="ECO:0000259" key="6">
    <source>
        <dbReference type="Pfam" id="PF26577"/>
    </source>
</evidence>
<dbReference type="Pfam" id="PF26577">
    <property type="entry name" value="TSEN34_N"/>
    <property type="match status" value="1"/>
</dbReference>
<dbReference type="PIRSF" id="PIRSF017250">
    <property type="entry name" value="tRNA_splic_SEN34"/>
    <property type="match status" value="1"/>
</dbReference>
<dbReference type="GeneID" id="105850091"/>
<keyword evidence="3 4" id="KW-0456">Lyase</keyword>
<dbReference type="InterPro" id="IPR036167">
    <property type="entry name" value="tRNA_intron_Endo_cat-like_sf"/>
</dbReference>
<protein>
    <recommendedName>
        <fullName evidence="4">tRNA-splicing endonuclease subunit Sen34</fullName>
        <ecNumber evidence="4">4.6.1.16</ecNumber>
    </recommendedName>
</protein>
<dbReference type="Gene3D" id="3.40.1350.10">
    <property type="match status" value="1"/>
</dbReference>
<dbReference type="GO" id="GO:0004519">
    <property type="term" value="F:endonuclease activity"/>
    <property type="evidence" value="ECO:0007669"/>
    <property type="project" value="UniProtKB-KW"/>
</dbReference>
<dbReference type="SUPFAM" id="SSF53032">
    <property type="entry name" value="tRNA-intron endonuclease catalytic domain-like"/>
    <property type="match status" value="1"/>
</dbReference>
<evidence type="ECO:0000256" key="4">
    <source>
        <dbReference type="PIRNR" id="PIRNR017250"/>
    </source>
</evidence>
<evidence type="ECO:0000313" key="8">
    <source>
        <dbReference type="RefSeq" id="XP_065670357.1"/>
    </source>
</evidence>
<dbReference type="Pfam" id="PF01974">
    <property type="entry name" value="tRNA_int_endo"/>
    <property type="match status" value="1"/>
</dbReference>
<dbReference type="RefSeq" id="XP_065670357.1">
    <property type="nucleotide sequence ID" value="XM_065814285.1"/>
</dbReference>
<keyword evidence="7" id="KW-1185">Reference proteome</keyword>
<sequence>MDTNISSMLITIHCIGGDYFVWDAEHVYELRTKHRICGTLVGALSRKPWQTSVNSMPLMLMPEEVYLCLSEGFAKLLFNERQNDVAVSNDCNVDAFWNKRNAMELEQILLFKKRKIEKEQMFYGNNKKLNRKKRKGLAHECQNVDELRANSEENEANTKIKENQSEIVSLDICKSESFQIDTNNLNVVNQKNPKSNEKDQICDLNVTDDDIEYYHNSVRVHIPTTLKNQIVFEKLMSFPSSLKHNSHNLVFQYFWKKGYFLTSAAKFGGDYLVYPGDPLRYHSFFIVLVKDCETGFTPKELINYGRLAASVKKTVVLSHVDTDQNVKCISLEWSYMK</sequence>